<dbReference type="SUPFAM" id="SSF53613">
    <property type="entry name" value="Ribokinase-like"/>
    <property type="match status" value="1"/>
</dbReference>
<feature type="binding site" evidence="6">
    <location>
        <position position="217"/>
    </location>
    <ligand>
        <name>AMP</name>
        <dbReference type="ChEBI" id="CHEBI:456215"/>
    </ligand>
</feature>
<keyword evidence="3 6" id="KW-0521">NADP</keyword>
<keyword evidence="9" id="KW-1185">Reference proteome</keyword>
<dbReference type="Gene3D" id="3.40.1190.20">
    <property type="match status" value="1"/>
</dbReference>
<comment type="cofactor">
    <cofactor evidence="6">
        <name>Mg(2+)</name>
        <dbReference type="ChEBI" id="CHEBI:18420"/>
    </cofactor>
</comment>
<reference evidence="8 9" key="1">
    <citation type="submission" date="2022-04" db="EMBL/GenBank/DDBJ databases">
        <title>Human microbiome associated bacterial genomes.</title>
        <authorList>
            <person name="Sandstrom S."/>
            <person name="Salamzade R."/>
            <person name="Kalan L.R."/>
        </authorList>
    </citation>
    <scope>NUCLEOTIDE SEQUENCE [LARGE SCALE GENOMIC DNA]</scope>
    <source>
        <strain evidence="9">p3-SID1799</strain>
    </source>
</reference>
<keyword evidence="2 6" id="KW-0067">ATP-binding</keyword>
<comment type="caution">
    <text evidence="8">The sequence shown here is derived from an EMBL/GenBank/DDBJ whole genome shotgun (WGS) entry which is preliminary data.</text>
</comment>
<comment type="function">
    <text evidence="6">Catalyzes the dehydration of the S-form of NAD(P)HX at the expense of ADP, which is converted to AMP. Together with NAD(P)HX epimerase, which catalyzes the epimerization of the S- and R-forms, the enzyme allows the repair of both epimers of NAD(P)HX, a damaged form of NAD(P)H that is a result of enzymatic or heat-dependent hydration.</text>
</comment>
<dbReference type="RefSeq" id="WP_206394643.1">
    <property type="nucleotide sequence ID" value="NZ_JAFDPW010000001.1"/>
</dbReference>
<gene>
    <name evidence="6" type="primary">nnrD</name>
    <name evidence="8" type="ORF">M3D15_02585</name>
</gene>
<keyword evidence="4 6" id="KW-0520">NAD</keyword>
<protein>
    <recommendedName>
        <fullName evidence="6">ADP-dependent (S)-NAD(P)H-hydrate dehydratase</fullName>
        <ecNumber evidence="6">4.2.1.136</ecNumber>
    </recommendedName>
    <alternativeName>
        <fullName evidence="6">ADP-dependent NAD(P)HX dehydratase</fullName>
    </alternativeName>
</protein>
<dbReference type="InterPro" id="IPR017953">
    <property type="entry name" value="Carbohydrate_kinase_pred_CS"/>
</dbReference>
<keyword evidence="5 6" id="KW-0456">Lyase</keyword>
<proteinExistence type="inferred from homology"/>
<comment type="subunit">
    <text evidence="6">Homotetramer.</text>
</comment>
<accession>A0ABT2HV89</accession>
<dbReference type="Proteomes" id="UP001525379">
    <property type="component" value="Unassembled WGS sequence"/>
</dbReference>
<dbReference type="InterPro" id="IPR000631">
    <property type="entry name" value="CARKD"/>
</dbReference>
<keyword evidence="1 6" id="KW-0547">Nucleotide-binding</keyword>
<dbReference type="HAMAP" id="MF_01965">
    <property type="entry name" value="NADHX_dehydratase"/>
    <property type="match status" value="1"/>
</dbReference>
<evidence type="ECO:0000256" key="6">
    <source>
        <dbReference type="HAMAP-Rule" id="MF_01965"/>
    </source>
</evidence>
<comment type="similarity">
    <text evidence="6">Belongs to the NnrD/CARKD family.</text>
</comment>
<dbReference type="EMBL" id="JALXSQ010000006">
    <property type="protein sequence ID" value="MCT2042231.1"/>
    <property type="molecule type" value="Genomic_DNA"/>
</dbReference>
<feature type="binding site" evidence="6">
    <location>
        <position position="139"/>
    </location>
    <ligand>
        <name>(6S)-NADPHX</name>
        <dbReference type="ChEBI" id="CHEBI:64076"/>
    </ligand>
</feature>
<comment type="catalytic activity">
    <reaction evidence="6">
        <text>(6S)-NADHX + ADP = AMP + phosphate + NADH + H(+)</text>
        <dbReference type="Rhea" id="RHEA:32223"/>
        <dbReference type="ChEBI" id="CHEBI:15378"/>
        <dbReference type="ChEBI" id="CHEBI:43474"/>
        <dbReference type="ChEBI" id="CHEBI:57945"/>
        <dbReference type="ChEBI" id="CHEBI:64074"/>
        <dbReference type="ChEBI" id="CHEBI:456215"/>
        <dbReference type="ChEBI" id="CHEBI:456216"/>
        <dbReference type="EC" id="4.2.1.136"/>
    </reaction>
</comment>
<dbReference type="PROSITE" id="PS51383">
    <property type="entry name" value="YJEF_C_3"/>
    <property type="match status" value="1"/>
</dbReference>
<sequence>MIATRPFELDDARRLVTAPALRDSKYTRGVTLLATGSEEYPGAAVLSCAGALAGGAGFMRYLGPETPTSLVLSRLPEVVVGGGRADAAVIGSGIGSARDDARATELRELVEMDLPTVVDAGALELIADTTPKSCILTPHESELDKLGEQLGLGTISTQKSGRRRTRTVRGKQARSVAEHTGQIVLIKGAATRIVTPGAETAHLIEAPSHWAATAGTGDVLAGMIGAFLAGAAARSSMPLTNEEMAWQASLGAWVHAWAAWTAARRASGDHITAEEVLDAMSHPAMAAGFMGPIRASDLARAVPTVLAATLAEA</sequence>
<dbReference type="EC" id="4.2.1.136" evidence="6"/>
<evidence type="ECO:0000313" key="8">
    <source>
        <dbReference type="EMBL" id="MCT2042231.1"/>
    </source>
</evidence>
<evidence type="ECO:0000256" key="5">
    <source>
        <dbReference type="ARBA" id="ARBA00023239"/>
    </source>
</evidence>
<dbReference type="PROSITE" id="PS01050">
    <property type="entry name" value="YJEF_C_2"/>
    <property type="match status" value="1"/>
</dbReference>
<feature type="binding site" evidence="6">
    <location>
        <position position="218"/>
    </location>
    <ligand>
        <name>(6S)-NADPHX</name>
        <dbReference type="ChEBI" id="CHEBI:64076"/>
    </ligand>
</feature>
<dbReference type="PANTHER" id="PTHR12592:SF0">
    <property type="entry name" value="ATP-DEPENDENT (S)-NAD(P)H-HYDRATE DEHYDRATASE"/>
    <property type="match status" value="1"/>
</dbReference>
<feature type="binding site" evidence="6">
    <location>
        <begin position="187"/>
        <end position="191"/>
    </location>
    <ligand>
        <name>AMP</name>
        <dbReference type="ChEBI" id="CHEBI:456215"/>
    </ligand>
</feature>
<evidence type="ECO:0000259" key="7">
    <source>
        <dbReference type="PROSITE" id="PS51383"/>
    </source>
</evidence>
<dbReference type="PANTHER" id="PTHR12592">
    <property type="entry name" value="ATP-DEPENDENT (S)-NAD(P)H-HYDRATE DEHYDRATASE FAMILY MEMBER"/>
    <property type="match status" value="1"/>
</dbReference>
<comment type="catalytic activity">
    <reaction evidence="6">
        <text>(6S)-NADPHX + ADP = AMP + phosphate + NADPH + H(+)</text>
        <dbReference type="Rhea" id="RHEA:32235"/>
        <dbReference type="ChEBI" id="CHEBI:15378"/>
        <dbReference type="ChEBI" id="CHEBI:43474"/>
        <dbReference type="ChEBI" id="CHEBI:57783"/>
        <dbReference type="ChEBI" id="CHEBI:64076"/>
        <dbReference type="ChEBI" id="CHEBI:456215"/>
        <dbReference type="ChEBI" id="CHEBI:456216"/>
        <dbReference type="EC" id="4.2.1.136"/>
    </reaction>
</comment>
<evidence type="ECO:0000256" key="4">
    <source>
        <dbReference type="ARBA" id="ARBA00023027"/>
    </source>
</evidence>
<evidence type="ECO:0000256" key="3">
    <source>
        <dbReference type="ARBA" id="ARBA00022857"/>
    </source>
</evidence>
<evidence type="ECO:0000256" key="1">
    <source>
        <dbReference type="ARBA" id="ARBA00022741"/>
    </source>
</evidence>
<evidence type="ECO:0000313" key="9">
    <source>
        <dbReference type="Proteomes" id="UP001525379"/>
    </source>
</evidence>
<dbReference type="CDD" id="cd01171">
    <property type="entry name" value="YXKO-related"/>
    <property type="match status" value="1"/>
</dbReference>
<feature type="binding site" evidence="6">
    <location>
        <position position="43"/>
    </location>
    <ligand>
        <name>(6S)-NADPHX</name>
        <dbReference type="ChEBI" id="CHEBI:64076"/>
    </ligand>
</feature>
<organism evidence="8 9">
    <name type="scientific">Pseudoclavibacter albus</name>
    <dbReference type="NCBI Taxonomy" id="272241"/>
    <lineage>
        <taxon>Bacteria</taxon>
        <taxon>Bacillati</taxon>
        <taxon>Actinomycetota</taxon>
        <taxon>Actinomycetes</taxon>
        <taxon>Micrococcales</taxon>
        <taxon>Microbacteriaceae</taxon>
        <taxon>Pseudoclavibacter</taxon>
    </lineage>
</organism>
<feature type="domain" description="YjeF C-terminal" evidence="7">
    <location>
        <begin position="8"/>
        <end position="287"/>
    </location>
</feature>
<name>A0ABT2HV89_9MICO</name>
<evidence type="ECO:0000256" key="2">
    <source>
        <dbReference type="ARBA" id="ARBA00022840"/>
    </source>
</evidence>
<dbReference type="Pfam" id="PF01256">
    <property type="entry name" value="Carb_kinase"/>
    <property type="match status" value="1"/>
</dbReference>
<dbReference type="InterPro" id="IPR029056">
    <property type="entry name" value="Ribokinase-like"/>
</dbReference>
<feature type="binding site" evidence="6">
    <location>
        <position position="93"/>
    </location>
    <ligand>
        <name>(6S)-NADPHX</name>
        <dbReference type="ChEBI" id="CHEBI:64076"/>
    </ligand>
</feature>